<reference evidence="1 2" key="1">
    <citation type="submission" date="2016-05" db="EMBL/GenBank/DDBJ databases">
        <title>Draft genome sequence of Moraxella nonliquefaciens CCUG 348T.</title>
        <authorList>
            <person name="Salva-Serra F."/>
            <person name="Engstrom-Jakobsson H."/>
            <person name="Thorell K."/>
            <person name="Gonzales-Siles L."/>
            <person name="Karlsson R."/>
            <person name="Boulund F."/>
            <person name="Engstrand L."/>
            <person name="Kristiansson E."/>
            <person name="Moore E."/>
        </authorList>
    </citation>
    <scope>NUCLEOTIDE SEQUENCE [LARGE SCALE GENOMIC DNA]</scope>
    <source>
        <strain evidence="1 2">CCUG 348</strain>
    </source>
</reference>
<sequence length="65" mass="7438">MSGKNNMKPIKITVRLTKLGLTLNETKPHKPSQSKLRKQLNSIKREQFPFMLEVTKCSPQLAICN</sequence>
<dbReference type="Proteomes" id="UP000092575">
    <property type="component" value="Unassembled WGS sequence"/>
</dbReference>
<organism evidence="1 2">
    <name type="scientific">Moraxella nonliquefaciens</name>
    <dbReference type="NCBI Taxonomy" id="478"/>
    <lineage>
        <taxon>Bacteria</taxon>
        <taxon>Pseudomonadati</taxon>
        <taxon>Pseudomonadota</taxon>
        <taxon>Gammaproteobacteria</taxon>
        <taxon>Moraxellales</taxon>
        <taxon>Moraxellaceae</taxon>
        <taxon>Moraxella</taxon>
    </lineage>
</organism>
<name>A0A1B8QSN5_MORNO</name>
<evidence type="ECO:0000313" key="2">
    <source>
        <dbReference type="Proteomes" id="UP000092575"/>
    </source>
</evidence>
<dbReference type="EMBL" id="LXTW01000002">
    <property type="protein sequence ID" value="OBX87846.1"/>
    <property type="molecule type" value="Genomic_DNA"/>
</dbReference>
<proteinExistence type="predicted"/>
<accession>A0A1B8QSN5</accession>
<protein>
    <submittedName>
        <fullName evidence="1">Uncharacterized protein</fullName>
    </submittedName>
</protein>
<gene>
    <name evidence="1" type="ORF">A7456_07325</name>
</gene>
<dbReference type="AlphaFoldDB" id="A0A1B8QSN5"/>
<evidence type="ECO:0000313" key="1">
    <source>
        <dbReference type="EMBL" id="OBX87846.1"/>
    </source>
</evidence>
<comment type="caution">
    <text evidence="1">The sequence shown here is derived from an EMBL/GenBank/DDBJ whole genome shotgun (WGS) entry which is preliminary data.</text>
</comment>